<dbReference type="OrthoDB" id="4499271at2759"/>
<gene>
    <name evidence="2" type="ORF">PHISCL_08724</name>
</gene>
<reference evidence="3" key="1">
    <citation type="submission" date="2017-02" db="EMBL/GenBank/DDBJ databases">
        <authorList>
            <person name="Tafer H."/>
            <person name="Lopandic K."/>
        </authorList>
    </citation>
    <scope>NUCLEOTIDE SEQUENCE [LARGE SCALE GENOMIC DNA]</scope>
    <source>
        <strain evidence="3">CBS 366.77</strain>
    </source>
</reference>
<accession>A0A3A2ZCA7</accession>
<sequence>MDVSEAKKNVSEVKKDVSKDEDDWSEKSYFPPGWNIDDYVYAQNQYERDLDEQIAKILDEAGIPSVLFAEELLDIYGVPTVTYGSTWVIADDLIEKAYEALRDAEIPLCAKGVDCDQVRPDRWAPYSDLHKKSAIFWRMPDPQLEPPAPDDPNYMLVTDTRIPKWWLGTGAGRFKPGSHPKNIPTPARYAEAMFYLVCRDMKGHGHSDYWETQLNYMVSIHEDPKNDVFRISDVAQPARRYLEFYEEGGVPFKDKWRYMERVRAELIERNELPPLPGCGKSDRKS</sequence>
<dbReference type="EMBL" id="MVGC01000471">
    <property type="protein sequence ID" value="RJE18937.1"/>
    <property type="molecule type" value="Genomic_DNA"/>
</dbReference>
<proteinExistence type="predicted"/>
<feature type="compositionally biased region" description="Basic and acidic residues" evidence="1">
    <location>
        <begin position="1"/>
        <end position="18"/>
    </location>
</feature>
<evidence type="ECO:0000313" key="3">
    <source>
        <dbReference type="Proteomes" id="UP000266188"/>
    </source>
</evidence>
<feature type="region of interest" description="Disordered" evidence="1">
    <location>
        <begin position="1"/>
        <end position="28"/>
    </location>
</feature>
<dbReference type="Proteomes" id="UP000266188">
    <property type="component" value="Unassembled WGS sequence"/>
</dbReference>
<dbReference type="AlphaFoldDB" id="A0A3A2ZCA7"/>
<evidence type="ECO:0000313" key="2">
    <source>
        <dbReference type="EMBL" id="RJE18937.1"/>
    </source>
</evidence>
<protein>
    <submittedName>
        <fullName evidence="2">Uncharacterized protein</fullName>
    </submittedName>
</protein>
<name>A0A3A2ZCA7_9EURO</name>
<organism evidence="2 3">
    <name type="scientific">Aspergillus sclerotialis</name>
    <dbReference type="NCBI Taxonomy" id="2070753"/>
    <lineage>
        <taxon>Eukaryota</taxon>
        <taxon>Fungi</taxon>
        <taxon>Dikarya</taxon>
        <taxon>Ascomycota</taxon>
        <taxon>Pezizomycotina</taxon>
        <taxon>Eurotiomycetes</taxon>
        <taxon>Eurotiomycetidae</taxon>
        <taxon>Eurotiales</taxon>
        <taxon>Aspergillaceae</taxon>
        <taxon>Aspergillus</taxon>
        <taxon>Aspergillus subgen. Polypaecilum</taxon>
    </lineage>
</organism>
<keyword evidence="3" id="KW-1185">Reference proteome</keyword>
<comment type="caution">
    <text evidence="2">The sequence shown here is derived from an EMBL/GenBank/DDBJ whole genome shotgun (WGS) entry which is preliminary data.</text>
</comment>
<evidence type="ECO:0000256" key="1">
    <source>
        <dbReference type="SAM" id="MobiDB-lite"/>
    </source>
</evidence>